<evidence type="ECO:0000256" key="2">
    <source>
        <dbReference type="ARBA" id="ARBA00022475"/>
    </source>
</evidence>
<organism evidence="7 8">
    <name type="scientific">Drosophila rubida</name>
    <dbReference type="NCBI Taxonomy" id="30044"/>
    <lineage>
        <taxon>Eukaryota</taxon>
        <taxon>Metazoa</taxon>
        <taxon>Ecdysozoa</taxon>
        <taxon>Arthropoda</taxon>
        <taxon>Hexapoda</taxon>
        <taxon>Insecta</taxon>
        <taxon>Pterygota</taxon>
        <taxon>Neoptera</taxon>
        <taxon>Endopterygota</taxon>
        <taxon>Diptera</taxon>
        <taxon>Brachycera</taxon>
        <taxon>Muscomorpha</taxon>
        <taxon>Ephydroidea</taxon>
        <taxon>Drosophilidae</taxon>
        <taxon>Drosophila</taxon>
    </lineage>
</organism>
<comment type="similarity">
    <text evidence="6">Belongs to the insect chemoreceptor superfamily. Gustatory receptor (GR) family.</text>
</comment>
<keyword evidence="8" id="KW-1185">Reference proteome</keyword>
<proteinExistence type="inferred from homology"/>
<evidence type="ECO:0000313" key="8">
    <source>
        <dbReference type="Proteomes" id="UP001200034"/>
    </source>
</evidence>
<dbReference type="GO" id="GO:0005886">
    <property type="term" value="C:plasma membrane"/>
    <property type="evidence" value="ECO:0007669"/>
    <property type="project" value="UniProtKB-SubCell"/>
</dbReference>
<keyword evidence="6" id="KW-0807">Transducer</keyword>
<name>A0AAD4JT13_9MUSC</name>
<evidence type="ECO:0000313" key="7">
    <source>
        <dbReference type="EMBL" id="KAH8355205.1"/>
    </source>
</evidence>
<dbReference type="GO" id="GO:0050909">
    <property type="term" value="P:sensory perception of taste"/>
    <property type="evidence" value="ECO:0007669"/>
    <property type="project" value="InterPro"/>
</dbReference>
<feature type="transmembrane region" description="Helical" evidence="6">
    <location>
        <begin position="39"/>
        <end position="58"/>
    </location>
</feature>
<feature type="transmembrane region" description="Helical" evidence="6">
    <location>
        <begin position="247"/>
        <end position="269"/>
    </location>
</feature>
<dbReference type="Proteomes" id="UP001200034">
    <property type="component" value="Unassembled WGS sequence"/>
</dbReference>
<keyword evidence="4 6" id="KW-1133">Transmembrane helix</keyword>
<evidence type="ECO:0000256" key="3">
    <source>
        <dbReference type="ARBA" id="ARBA00022692"/>
    </source>
</evidence>
<sequence>MFDLVKTLLRSGYYYARLMGLLNFEIDLRTGVPRITRRASIYAALVNLLTIAILPLLLNNPVVHLFWSRADFLHEYLFLAVLACRVVCLVATLICRWWQRPLYVRLINDFQRLAHRKPQVRRLWRRGIIAKWVSITLAEFFQMLIVLILIHEALTPKLIITVVILSTITAQVNVIVSQYYFALLNIHGHYILLNHELSGLLDEMHALETERRRGVFTIKCCALADQLDGIAAMQFQLQALAKQITSIFGLQIVATSASYYMSSVSLIYITFSELRTSRISAILSFWGRVVVVLQFLWYFIDIHITVNVTYAVQDVHTMLVSLVSQHKVFAAGLDERLEVALQNFQLQLAWNPMKIPVLGLYEMKKSQVVAMTSSVLSSSMVLVQYDLKHF</sequence>
<accession>A0AAD4JT13</accession>
<evidence type="ECO:0000256" key="5">
    <source>
        <dbReference type="ARBA" id="ARBA00023136"/>
    </source>
</evidence>
<reference evidence="7" key="1">
    <citation type="journal article" date="2021" name="Mol. Ecol. Resour.">
        <title>Phylogenomic analyses of the genus Drosophila reveals genomic signals of climate adaptation.</title>
        <authorList>
            <person name="Li F."/>
            <person name="Rane R.V."/>
            <person name="Luria V."/>
            <person name="Xiong Z."/>
            <person name="Chen J."/>
            <person name="Li Z."/>
            <person name="Catullo R.A."/>
            <person name="Griffin P.C."/>
            <person name="Schiffer M."/>
            <person name="Pearce S."/>
            <person name="Lee S.F."/>
            <person name="McElroy K."/>
            <person name="Stocker A."/>
            <person name="Shirriffs J."/>
            <person name="Cockerell F."/>
            <person name="Coppin C."/>
            <person name="Sgro C.M."/>
            <person name="Karger A."/>
            <person name="Cain J.W."/>
            <person name="Weber J.A."/>
            <person name="Santpere G."/>
            <person name="Kirschner M.W."/>
            <person name="Hoffmann A.A."/>
            <person name="Oakeshott J.G."/>
            <person name="Zhang G."/>
        </authorList>
    </citation>
    <scope>NUCLEOTIDE SEQUENCE</scope>
    <source>
        <strain evidence="7">BGI-SZ-2011g</strain>
    </source>
</reference>
<dbReference type="AlphaFoldDB" id="A0AAD4JT13"/>
<evidence type="ECO:0000256" key="1">
    <source>
        <dbReference type="ARBA" id="ARBA00004651"/>
    </source>
</evidence>
<comment type="function">
    <text evidence="6">Gustatory receptor which mediates acceptance or avoidance behavior, depending on its substrates.</text>
</comment>
<feature type="transmembrane region" description="Helical" evidence="6">
    <location>
        <begin position="129"/>
        <end position="151"/>
    </location>
</feature>
<comment type="caution">
    <text evidence="6">Lacks conserved residue(s) required for the propagation of feature annotation.</text>
</comment>
<feature type="transmembrane region" description="Helical" evidence="6">
    <location>
        <begin position="281"/>
        <end position="300"/>
    </location>
</feature>
<keyword evidence="2 6" id="KW-1003">Cell membrane</keyword>
<feature type="transmembrane region" description="Helical" evidence="6">
    <location>
        <begin position="78"/>
        <end position="98"/>
    </location>
</feature>
<dbReference type="GO" id="GO:0007165">
    <property type="term" value="P:signal transduction"/>
    <property type="evidence" value="ECO:0007669"/>
    <property type="project" value="UniProtKB-KW"/>
</dbReference>
<evidence type="ECO:0000256" key="6">
    <source>
        <dbReference type="RuleBase" id="RU363108"/>
    </source>
</evidence>
<comment type="caution">
    <text evidence="7">The sequence shown here is derived from an EMBL/GenBank/DDBJ whole genome shotgun (WGS) entry which is preliminary data.</text>
</comment>
<dbReference type="InterPro" id="IPR013604">
    <property type="entry name" value="7TM_chemorcpt"/>
</dbReference>
<gene>
    <name evidence="7" type="ORF">KR093_008298</name>
</gene>
<keyword evidence="6" id="KW-0675">Receptor</keyword>
<evidence type="ECO:0000256" key="4">
    <source>
        <dbReference type="ARBA" id="ARBA00022989"/>
    </source>
</evidence>
<comment type="subcellular location">
    <subcellularLocation>
        <location evidence="1 6">Cell membrane</location>
        <topology evidence="1 6">Multi-pass membrane protein</topology>
    </subcellularLocation>
</comment>
<keyword evidence="3 6" id="KW-0812">Transmembrane</keyword>
<feature type="transmembrane region" description="Helical" evidence="6">
    <location>
        <begin position="157"/>
        <end position="181"/>
    </location>
</feature>
<keyword evidence="5 6" id="KW-0472">Membrane</keyword>
<dbReference type="Pfam" id="PF08395">
    <property type="entry name" value="7tm_7"/>
    <property type="match status" value="1"/>
</dbReference>
<protein>
    <recommendedName>
        <fullName evidence="6">Gustatory receptor</fullName>
    </recommendedName>
</protein>
<dbReference type="EMBL" id="JAJJHW010003889">
    <property type="protein sequence ID" value="KAH8355205.1"/>
    <property type="molecule type" value="Genomic_DNA"/>
</dbReference>